<sequence>MTLIGRLRDDQHGRVTAYVVITTVAALAFGGLVLDGGLALAAKVRAMGQAQEAARAGAQEIDLAAYRADGTLRLDPGRASGAAQIHLASAGQVGTVSVRFNTVSVTVTISHHTQLLKLVAVDTITVTARGEARPRRGISS</sequence>
<dbReference type="RefSeq" id="WP_191305582.1">
    <property type="nucleotide sequence ID" value="NZ_BNAR01000028.1"/>
</dbReference>
<organism evidence="3 4">
    <name type="scientific">Lentzea cavernae</name>
    <dbReference type="NCBI Taxonomy" id="2020703"/>
    <lineage>
        <taxon>Bacteria</taxon>
        <taxon>Bacillati</taxon>
        <taxon>Actinomycetota</taxon>
        <taxon>Actinomycetes</taxon>
        <taxon>Pseudonocardiales</taxon>
        <taxon>Pseudonocardiaceae</taxon>
        <taxon>Lentzea</taxon>
    </lineage>
</organism>
<evidence type="ECO:0000313" key="3">
    <source>
        <dbReference type="EMBL" id="GHH62463.1"/>
    </source>
</evidence>
<dbReference type="Pfam" id="PF13400">
    <property type="entry name" value="Tad"/>
    <property type="match status" value="1"/>
</dbReference>
<feature type="transmembrane region" description="Helical" evidence="1">
    <location>
        <begin position="15"/>
        <end position="41"/>
    </location>
</feature>
<protein>
    <recommendedName>
        <fullName evidence="2">Putative Flp pilus-assembly TadG-like N-terminal domain-containing protein</fullName>
    </recommendedName>
</protein>
<dbReference type="Proteomes" id="UP000605568">
    <property type="component" value="Unassembled WGS sequence"/>
</dbReference>
<evidence type="ECO:0000259" key="2">
    <source>
        <dbReference type="Pfam" id="PF13400"/>
    </source>
</evidence>
<keyword evidence="4" id="KW-1185">Reference proteome</keyword>
<reference evidence="4" key="1">
    <citation type="journal article" date="2019" name="Int. J. Syst. Evol. Microbiol.">
        <title>The Global Catalogue of Microorganisms (GCM) 10K type strain sequencing project: providing services to taxonomists for standard genome sequencing and annotation.</title>
        <authorList>
            <consortium name="The Broad Institute Genomics Platform"/>
            <consortium name="The Broad Institute Genome Sequencing Center for Infectious Disease"/>
            <person name="Wu L."/>
            <person name="Ma J."/>
        </authorList>
    </citation>
    <scope>NUCLEOTIDE SEQUENCE [LARGE SCALE GENOMIC DNA]</scope>
    <source>
        <strain evidence="4">CGMCC 4.7367</strain>
    </source>
</reference>
<keyword evidence="1" id="KW-0472">Membrane</keyword>
<evidence type="ECO:0000256" key="1">
    <source>
        <dbReference type="SAM" id="Phobius"/>
    </source>
</evidence>
<accession>A0ABQ3MV71</accession>
<dbReference type="InterPro" id="IPR028087">
    <property type="entry name" value="Tad_N"/>
</dbReference>
<gene>
    <name evidence="3" type="ORF">GCM10017774_90270</name>
</gene>
<evidence type="ECO:0000313" key="4">
    <source>
        <dbReference type="Proteomes" id="UP000605568"/>
    </source>
</evidence>
<keyword evidence="1" id="KW-1133">Transmembrane helix</keyword>
<name>A0ABQ3MV71_9PSEU</name>
<feature type="domain" description="Putative Flp pilus-assembly TadG-like N-terminal" evidence="2">
    <location>
        <begin position="13"/>
        <end position="59"/>
    </location>
</feature>
<dbReference type="EMBL" id="BNAR01000028">
    <property type="protein sequence ID" value="GHH62463.1"/>
    <property type="molecule type" value="Genomic_DNA"/>
</dbReference>
<proteinExistence type="predicted"/>
<comment type="caution">
    <text evidence="3">The sequence shown here is derived from an EMBL/GenBank/DDBJ whole genome shotgun (WGS) entry which is preliminary data.</text>
</comment>
<keyword evidence="1" id="KW-0812">Transmembrane</keyword>